<accession>A0ACC0F808</accession>
<name>A0ACC0F808_9ERIC</name>
<evidence type="ECO:0000313" key="1">
    <source>
        <dbReference type="EMBL" id="KAI7984822.1"/>
    </source>
</evidence>
<dbReference type="EMBL" id="CM045772">
    <property type="protein sequence ID" value="KAI7984822.1"/>
    <property type="molecule type" value="Genomic_DNA"/>
</dbReference>
<protein>
    <submittedName>
        <fullName evidence="1">Uncharacterized protein</fullName>
    </submittedName>
</protein>
<gene>
    <name evidence="1" type="ORF">LOK49_LG14G00048</name>
</gene>
<dbReference type="Proteomes" id="UP001060215">
    <property type="component" value="Chromosome 15"/>
</dbReference>
<evidence type="ECO:0000313" key="2">
    <source>
        <dbReference type="Proteomes" id="UP001060215"/>
    </source>
</evidence>
<comment type="caution">
    <text evidence="1">The sequence shown here is derived from an EMBL/GenBank/DDBJ whole genome shotgun (WGS) entry which is preliminary data.</text>
</comment>
<keyword evidence="2" id="KW-1185">Reference proteome</keyword>
<proteinExistence type="predicted"/>
<sequence length="98" mass="11564">MFLSEIIRQIKRVCVIKLWVQPIMQDSEPHDYRVKLYLGGDKSRFFCCIGVRFCLTAEGLNLLKESEFPAPQPFILIVVTFILCIFWCFICNYHQQTL</sequence>
<organism evidence="1 2">
    <name type="scientific">Camellia lanceoleosa</name>
    <dbReference type="NCBI Taxonomy" id="1840588"/>
    <lineage>
        <taxon>Eukaryota</taxon>
        <taxon>Viridiplantae</taxon>
        <taxon>Streptophyta</taxon>
        <taxon>Embryophyta</taxon>
        <taxon>Tracheophyta</taxon>
        <taxon>Spermatophyta</taxon>
        <taxon>Magnoliopsida</taxon>
        <taxon>eudicotyledons</taxon>
        <taxon>Gunneridae</taxon>
        <taxon>Pentapetalae</taxon>
        <taxon>asterids</taxon>
        <taxon>Ericales</taxon>
        <taxon>Theaceae</taxon>
        <taxon>Camellia</taxon>
    </lineage>
</organism>
<reference evidence="1 2" key="1">
    <citation type="journal article" date="2022" name="Plant J.">
        <title>Chromosome-level genome of Camellia lanceoleosa provides a valuable resource for understanding genome evolution and self-incompatibility.</title>
        <authorList>
            <person name="Gong W."/>
            <person name="Xiao S."/>
            <person name="Wang L."/>
            <person name="Liao Z."/>
            <person name="Chang Y."/>
            <person name="Mo W."/>
            <person name="Hu G."/>
            <person name="Li W."/>
            <person name="Zhao G."/>
            <person name="Zhu H."/>
            <person name="Hu X."/>
            <person name="Ji K."/>
            <person name="Xiang X."/>
            <person name="Song Q."/>
            <person name="Yuan D."/>
            <person name="Jin S."/>
            <person name="Zhang L."/>
        </authorList>
    </citation>
    <scope>NUCLEOTIDE SEQUENCE [LARGE SCALE GENOMIC DNA]</scope>
    <source>
        <strain evidence="1">SQ_2022a</strain>
    </source>
</reference>